<gene>
    <name evidence="1" type="ORF">D1B31_08245</name>
</gene>
<comment type="caution">
    <text evidence="1">The sequence shown here is derived from an EMBL/GenBank/DDBJ whole genome shotgun (WGS) entry which is preliminary data.</text>
</comment>
<evidence type="ECO:0000313" key="1">
    <source>
        <dbReference type="EMBL" id="RHW41692.1"/>
    </source>
</evidence>
<keyword evidence="2" id="KW-1185">Reference proteome</keyword>
<protein>
    <recommendedName>
        <fullName evidence="3">DJ-1/PfpI domain-containing protein</fullName>
    </recommendedName>
</protein>
<dbReference type="Proteomes" id="UP000284416">
    <property type="component" value="Unassembled WGS sequence"/>
</dbReference>
<reference evidence="1 2" key="1">
    <citation type="journal article" date="2017" name="Int. J. Syst. Evol. Microbiol.">
        <title>Bacillus notoginsengisoli sp. nov., a novel bacterium isolated from the rhizosphere of Panax notoginseng.</title>
        <authorList>
            <person name="Zhang M.Y."/>
            <person name="Cheng J."/>
            <person name="Cai Y."/>
            <person name="Zhang T.Y."/>
            <person name="Wu Y.Y."/>
            <person name="Manikprabhu D."/>
            <person name="Li W.J."/>
            <person name="Zhang Y.X."/>
        </authorList>
    </citation>
    <scope>NUCLEOTIDE SEQUENCE [LARGE SCALE GENOMIC DNA]</scope>
    <source>
        <strain evidence="1 2">JCM 30743</strain>
    </source>
</reference>
<dbReference type="EMBL" id="QWEG01000004">
    <property type="protein sequence ID" value="RHW41692.1"/>
    <property type="molecule type" value="Genomic_DNA"/>
</dbReference>
<evidence type="ECO:0008006" key="3">
    <source>
        <dbReference type="Google" id="ProtNLM"/>
    </source>
</evidence>
<sequence length="98" mass="10829">MQSFNGLIASNCASTAIIGSAGLLNGKFTTMPHIKDHFAHYFKDGIYCDCDIVAGEKIITARGYAHYEFMMAVLARLELLESNPRLVKMTLILSKNQS</sequence>
<organism evidence="1 2">
    <name type="scientific">Neobacillus notoginsengisoli</name>
    <dbReference type="NCBI Taxonomy" id="1578198"/>
    <lineage>
        <taxon>Bacteria</taxon>
        <taxon>Bacillati</taxon>
        <taxon>Bacillota</taxon>
        <taxon>Bacilli</taxon>
        <taxon>Bacillales</taxon>
        <taxon>Bacillaceae</taxon>
        <taxon>Neobacillus</taxon>
    </lineage>
</organism>
<dbReference type="InterPro" id="IPR029062">
    <property type="entry name" value="Class_I_gatase-like"/>
</dbReference>
<accession>A0A417YWD1</accession>
<dbReference type="Gene3D" id="3.40.50.880">
    <property type="match status" value="1"/>
</dbReference>
<proteinExistence type="predicted"/>
<dbReference type="SUPFAM" id="SSF52317">
    <property type="entry name" value="Class I glutamine amidotransferase-like"/>
    <property type="match status" value="1"/>
</dbReference>
<evidence type="ECO:0000313" key="2">
    <source>
        <dbReference type="Proteomes" id="UP000284416"/>
    </source>
</evidence>
<dbReference type="AlphaFoldDB" id="A0A417YWD1"/>
<name>A0A417YWD1_9BACI</name>